<keyword evidence="1" id="KW-0812">Transmembrane</keyword>
<reference evidence="2 3" key="1">
    <citation type="submission" date="2021-01" db="EMBL/GenBank/DDBJ databases">
        <title>Genomic Encyclopedia of Type Strains, Phase IV (KMG-IV): sequencing the most valuable type-strain genomes for metagenomic binning, comparative biology and taxonomic classification.</title>
        <authorList>
            <person name="Goeker M."/>
        </authorList>
    </citation>
    <scope>NUCLEOTIDE SEQUENCE [LARGE SCALE GENOMIC DNA]</scope>
    <source>
        <strain evidence="2 3">DSM 24834</strain>
    </source>
</reference>
<evidence type="ECO:0000256" key="1">
    <source>
        <dbReference type="SAM" id="Phobius"/>
    </source>
</evidence>
<dbReference type="RefSeq" id="WP_205169131.1">
    <property type="nucleotide sequence ID" value="NZ_JAFBDZ010000001.1"/>
</dbReference>
<keyword evidence="1" id="KW-0472">Membrane</keyword>
<comment type="caution">
    <text evidence="2">The sequence shown here is derived from an EMBL/GenBank/DDBJ whole genome shotgun (WGS) entry which is preliminary data.</text>
</comment>
<sequence length="79" mass="8999">MKKSLQEKIIDYKRFAFTLLALSVFLYLGVVIPAESKTIFKTYILMGGTAVLLGFSTLFFYKAIKYKKQLSESDEDSLS</sequence>
<organism evidence="2 3">
    <name type="scientific">Rossellomorea pakistanensis</name>
    <dbReference type="NCBI Taxonomy" id="992288"/>
    <lineage>
        <taxon>Bacteria</taxon>
        <taxon>Bacillati</taxon>
        <taxon>Bacillota</taxon>
        <taxon>Bacilli</taxon>
        <taxon>Bacillales</taxon>
        <taxon>Bacillaceae</taxon>
        <taxon>Rossellomorea</taxon>
    </lineage>
</organism>
<keyword evidence="1" id="KW-1133">Transmembrane helix</keyword>
<accession>A0ABS2NA92</accession>
<keyword evidence="3" id="KW-1185">Reference proteome</keyword>
<gene>
    <name evidence="2" type="ORF">JOC86_001303</name>
</gene>
<feature type="transmembrane region" description="Helical" evidence="1">
    <location>
        <begin position="12"/>
        <end position="34"/>
    </location>
</feature>
<dbReference type="EMBL" id="JAFBDZ010000001">
    <property type="protein sequence ID" value="MBM7584766.1"/>
    <property type="molecule type" value="Genomic_DNA"/>
</dbReference>
<dbReference type="Proteomes" id="UP001646157">
    <property type="component" value="Unassembled WGS sequence"/>
</dbReference>
<dbReference type="InterPro" id="IPR025418">
    <property type="entry name" value="YrhC-like"/>
</dbReference>
<name>A0ABS2NA92_9BACI</name>
<protein>
    <submittedName>
        <fullName evidence="2">Arginine exporter protein ArgO</fullName>
    </submittedName>
</protein>
<dbReference type="Pfam" id="PF14143">
    <property type="entry name" value="YrhC"/>
    <property type="match status" value="1"/>
</dbReference>
<feature type="transmembrane region" description="Helical" evidence="1">
    <location>
        <begin position="40"/>
        <end position="61"/>
    </location>
</feature>
<evidence type="ECO:0000313" key="2">
    <source>
        <dbReference type="EMBL" id="MBM7584766.1"/>
    </source>
</evidence>
<proteinExistence type="predicted"/>
<evidence type="ECO:0000313" key="3">
    <source>
        <dbReference type="Proteomes" id="UP001646157"/>
    </source>
</evidence>